<organism evidence="1">
    <name type="scientific">Streptomyces sp. R08</name>
    <dbReference type="NCBI Taxonomy" id="3238624"/>
    <lineage>
        <taxon>Bacteria</taxon>
        <taxon>Bacillati</taxon>
        <taxon>Actinomycetota</taxon>
        <taxon>Actinomycetes</taxon>
        <taxon>Kitasatosporales</taxon>
        <taxon>Streptomycetaceae</taxon>
        <taxon>Streptomyces</taxon>
    </lineage>
</organism>
<reference evidence="1" key="1">
    <citation type="submission" date="2024-07" db="EMBL/GenBank/DDBJ databases">
        <authorList>
            <person name="Yu S.T."/>
        </authorList>
    </citation>
    <scope>NUCLEOTIDE SEQUENCE</scope>
    <source>
        <strain evidence="1">R08</strain>
    </source>
</reference>
<protein>
    <submittedName>
        <fullName evidence="1">Type I-E CRISPR-associated protein Cas6/Cse3/CasE</fullName>
    </submittedName>
</protein>
<accession>A0AB39MNB7</accession>
<dbReference type="InterPro" id="IPR010179">
    <property type="entry name" value="CRISPR-assoc_prot_Cse3"/>
</dbReference>
<dbReference type="NCBIfam" id="TIGR01907">
    <property type="entry name" value="casE_Cse3"/>
    <property type="match status" value="1"/>
</dbReference>
<dbReference type="SUPFAM" id="SSF117987">
    <property type="entry name" value="CRISPR-associated protein"/>
    <property type="match status" value="2"/>
</dbReference>
<dbReference type="Gene3D" id="3.30.70.1210">
    <property type="entry name" value="Crispr-associated protein, domain 2"/>
    <property type="match status" value="1"/>
</dbReference>
<dbReference type="CDD" id="cd09727">
    <property type="entry name" value="Cas6_I-E"/>
    <property type="match status" value="1"/>
</dbReference>
<dbReference type="AlphaFoldDB" id="A0AB39MNB7"/>
<dbReference type="Gene3D" id="3.30.70.1200">
    <property type="entry name" value="Crispr-associated protein, domain 1"/>
    <property type="match status" value="1"/>
</dbReference>
<dbReference type="SMART" id="SM01101">
    <property type="entry name" value="CRISPR_assoc"/>
    <property type="match status" value="1"/>
</dbReference>
<dbReference type="RefSeq" id="WP_369192408.1">
    <property type="nucleotide sequence ID" value="NZ_CP163431.1"/>
</dbReference>
<proteinExistence type="predicted"/>
<gene>
    <name evidence="1" type="primary">cas6e</name>
    <name evidence="1" type="ORF">AB5J58_49005</name>
</gene>
<dbReference type="Pfam" id="PF08798">
    <property type="entry name" value="CRISPR_assoc"/>
    <property type="match status" value="1"/>
</dbReference>
<dbReference type="EMBL" id="CP163431">
    <property type="protein sequence ID" value="XDQ07637.1"/>
    <property type="molecule type" value="Genomic_DNA"/>
</dbReference>
<sequence>MTLPPAPATETAIAPVTVTLTRIRLNRNSPDARRDLTHPHNLHKTVMLLAPESLGEHPRQKAGLLFRLEQATEDTPPTLLIQSQLPPDFSHLPRAYGTTQTRDLTPMFRALATGRSVRYRITANASTRRKVKVLDGDPFFDPEARHKDVPLQGDDALAWWQRKAVHAGLSLTSTDITPVGPFRRPVRKRQNAHSEPDVFRHALTRFDGIATITDPDQLRHALLTGIGRGKSYGAGLLSLAPA</sequence>
<evidence type="ECO:0000313" key="1">
    <source>
        <dbReference type="EMBL" id="XDQ07637.1"/>
    </source>
</evidence>
<name>A0AB39MNB7_9ACTN</name>